<sequence>MNTVHERNSRSQLAMVESGAMMRNGPLMPTRRISCRNVMDWMVLPRPISSARMQLRLDGRK</sequence>
<dbReference type="OrthoDB" id="10671811at2759"/>
<evidence type="ECO:0000313" key="2">
    <source>
        <dbReference type="Proteomes" id="UP000314294"/>
    </source>
</evidence>
<dbReference type="EMBL" id="SRLO01001271">
    <property type="protein sequence ID" value="TNN39544.1"/>
    <property type="molecule type" value="Genomic_DNA"/>
</dbReference>
<gene>
    <name evidence="1" type="ORF">EYF80_050291</name>
</gene>
<name>A0A4Z2FFM8_9TELE</name>
<organism evidence="1 2">
    <name type="scientific">Liparis tanakae</name>
    <name type="common">Tanaka's snailfish</name>
    <dbReference type="NCBI Taxonomy" id="230148"/>
    <lineage>
        <taxon>Eukaryota</taxon>
        <taxon>Metazoa</taxon>
        <taxon>Chordata</taxon>
        <taxon>Craniata</taxon>
        <taxon>Vertebrata</taxon>
        <taxon>Euteleostomi</taxon>
        <taxon>Actinopterygii</taxon>
        <taxon>Neopterygii</taxon>
        <taxon>Teleostei</taxon>
        <taxon>Neoteleostei</taxon>
        <taxon>Acanthomorphata</taxon>
        <taxon>Eupercaria</taxon>
        <taxon>Perciformes</taxon>
        <taxon>Cottioidei</taxon>
        <taxon>Cottales</taxon>
        <taxon>Liparidae</taxon>
        <taxon>Liparis</taxon>
    </lineage>
</organism>
<dbReference type="Proteomes" id="UP000314294">
    <property type="component" value="Unassembled WGS sequence"/>
</dbReference>
<proteinExistence type="predicted"/>
<protein>
    <submittedName>
        <fullName evidence="1">Uncharacterized protein</fullName>
    </submittedName>
</protein>
<comment type="caution">
    <text evidence="1">The sequence shown here is derived from an EMBL/GenBank/DDBJ whole genome shotgun (WGS) entry which is preliminary data.</text>
</comment>
<accession>A0A4Z2FFM8</accession>
<keyword evidence="2" id="KW-1185">Reference proteome</keyword>
<dbReference type="AlphaFoldDB" id="A0A4Z2FFM8"/>
<reference evidence="1 2" key="1">
    <citation type="submission" date="2019-03" db="EMBL/GenBank/DDBJ databases">
        <title>First draft genome of Liparis tanakae, snailfish: a comprehensive survey of snailfish specific genes.</title>
        <authorList>
            <person name="Kim W."/>
            <person name="Song I."/>
            <person name="Jeong J.-H."/>
            <person name="Kim D."/>
            <person name="Kim S."/>
            <person name="Ryu S."/>
            <person name="Song J.Y."/>
            <person name="Lee S.K."/>
        </authorList>
    </citation>
    <scope>NUCLEOTIDE SEQUENCE [LARGE SCALE GENOMIC DNA]</scope>
    <source>
        <tissue evidence="1">Muscle</tissue>
    </source>
</reference>
<evidence type="ECO:0000313" key="1">
    <source>
        <dbReference type="EMBL" id="TNN39544.1"/>
    </source>
</evidence>